<proteinExistence type="predicted"/>
<keyword evidence="2" id="KW-1185">Reference proteome</keyword>
<dbReference type="Proteomes" id="UP001150581">
    <property type="component" value="Unassembled WGS sequence"/>
</dbReference>
<gene>
    <name evidence="1" type="ORF">LPJ66_003227</name>
</gene>
<dbReference type="EMBL" id="JANBPG010000311">
    <property type="protein sequence ID" value="KAJ1897662.1"/>
    <property type="molecule type" value="Genomic_DNA"/>
</dbReference>
<evidence type="ECO:0000313" key="2">
    <source>
        <dbReference type="Proteomes" id="UP001150581"/>
    </source>
</evidence>
<comment type="caution">
    <text evidence="1">The sequence shown here is derived from an EMBL/GenBank/DDBJ whole genome shotgun (WGS) entry which is preliminary data.</text>
</comment>
<reference evidence="1" key="1">
    <citation type="submission" date="2022-07" db="EMBL/GenBank/DDBJ databases">
        <title>Phylogenomic reconstructions and comparative analyses of Kickxellomycotina fungi.</title>
        <authorList>
            <person name="Reynolds N.K."/>
            <person name="Stajich J.E."/>
            <person name="Barry K."/>
            <person name="Grigoriev I.V."/>
            <person name="Crous P."/>
            <person name="Smith M.E."/>
        </authorList>
    </citation>
    <scope>NUCLEOTIDE SEQUENCE</scope>
    <source>
        <strain evidence="1">Benny 63K</strain>
    </source>
</reference>
<sequence length="1283" mass="138151">MCASKIDTTRKIFATSSPALSPETPETDMLPADLMFADYGMQSTTLENMDTWSSIQSGQTARSTLSLQSCGSGIDIYNLAKDYGGLSMGQSHKLLDDPADRDDLGRDSHGDVDCTELDEAILRVRSTAVSNIFDMSNPMYHFSAVTNVDSSCAHGPISPTSISSYSMLSRNGSMSMLVTNSNGNGNGNGSSNHTTSSPLSLPLITNPIHQTTSLDNYFGIPMDRQRQRDPIGGALGIPARRFSEYTLEAGPSLAFASHPLGQKYASDAANFNAGSNDARVSGMPRKSSDRLDLAPPVSAVALAIAGDDVDDADGGGSSSINSAFQPIKAQSTKVFGSWRDSFDHQLSVMREEDGSSANGPGPDTALDNSVLMRTMSFSSGAPKSATQLSNSHYAAAHGSEGKGSLFSFNGALSASPVNGIRQSSADHLTGAAIDASYFPLRVQSLKDLRCPSTDPRSGHARGPNGVDEKAVNAAFERSASVQNSAAFSHFSSVSEIHRRHSLNSAGLFMPTPANSRGAAQQIQANFAVHPAQQDVWPSSGLNYLGGSCGSQSAYVPFTHPGSGGVPYGMSLGPAPPVTLTQQQQQQNFYQYNGPHHGGFYNGYLIGAVPQPMLSAAPAHIQAQAQHPPVFVPMPLLAPTQHQNQNQNQQQQQGSSMRPSYPGPPVSASGAYAGAHTLMPNPATNITPNMPFAHMGMGIAYHLLPKGTRVFVVQFKSDHHDLHFAPGPKATDPKEAAAESYRIGTYVMVEADRGVDLGYISSELHTPEAIFEVYRALVKSGAHSGNGGKSKSMASESKLPASSRNRVHVKRIFRVANQSEIADMKGKKAAEEQKALDDCHELVKDLGLEMVVHSAEFQFDRRKLTFTFTSPLKRVLFQDLIHELFKIHKTRLWMYHKKQSKDVGARLMSTVGATQRTALYDLHKKNGAKFAPFAGWDMPLMYADQGALDSHLHTRKHASIFDVSHMLQTRIIGKDRNRFLEHLVVADLQELPVGESTLSLFTNEKGGIEDDTIITQHKDSLYVVSNAGCAEKDLAHMLKHAKLFQDKGGDVEVRKIEDHSLIALQGPSSQRALEQVSGANLSQMPFMTGQFIDIKGVQCHIARSGYTGEDGFELSIPTGEVVAVTEALMANPEVKLAGLAARDSLRLEAGLCLYGSDIDSTTTPMEANLVWTIGKRRRAEGGFIGADIILDQIAKKGGDRRRVGLIVEGAPARAHSKVLSVDGEEIGEITSGVPSPSLGKNIAMAYVRKGFNKKDTELKVKVRNRIQDAKVVKMPFVPAGYYKL</sequence>
<organism evidence="1 2">
    <name type="scientific">Kickxella alabastrina</name>
    <dbReference type="NCBI Taxonomy" id="61397"/>
    <lineage>
        <taxon>Eukaryota</taxon>
        <taxon>Fungi</taxon>
        <taxon>Fungi incertae sedis</taxon>
        <taxon>Zoopagomycota</taxon>
        <taxon>Kickxellomycotina</taxon>
        <taxon>Kickxellomycetes</taxon>
        <taxon>Kickxellales</taxon>
        <taxon>Kickxellaceae</taxon>
        <taxon>Kickxella</taxon>
    </lineage>
</organism>
<evidence type="ECO:0000313" key="1">
    <source>
        <dbReference type="EMBL" id="KAJ1897662.1"/>
    </source>
</evidence>
<name>A0ACC1ILD9_9FUNG</name>
<protein>
    <submittedName>
        <fullName evidence="1">Uncharacterized protein</fullName>
    </submittedName>
</protein>
<accession>A0ACC1ILD9</accession>